<dbReference type="EMBL" id="JARKIB010000215">
    <property type="protein sequence ID" value="KAJ7722988.1"/>
    <property type="molecule type" value="Genomic_DNA"/>
</dbReference>
<proteinExistence type="predicted"/>
<dbReference type="AlphaFoldDB" id="A0AAD7HLE3"/>
<keyword evidence="3" id="KW-1185">Reference proteome</keyword>
<keyword evidence="1" id="KW-0732">Signal</keyword>
<evidence type="ECO:0000313" key="2">
    <source>
        <dbReference type="EMBL" id="KAJ7722988.1"/>
    </source>
</evidence>
<organism evidence="2 3">
    <name type="scientific">Mycena metata</name>
    <dbReference type="NCBI Taxonomy" id="1033252"/>
    <lineage>
        <taxon>Eukaryota</taxon>
        <taxon>Fungi</taxon>
        <taxon>Dikarya</taxon>
        <taxon>Basidiomycota</taxon>
        <taxon>Agaricomycotina</taxon>
        <taxon>Agaricomycetes</taxon>
        <taxon>Agaricomycetidae</taxon>
        <taxon>Agaricales</taxon>
        <taxon>Marasmiineae</taxon>
        <taxon>Mycenaceae</taxon>
        <taxon>Mycena</taxon>
    </lineage>
</organism>
<accession>A0AAD7HLE3</accession>
<comment type="caution">
    <text evidence="2">The sequence shown here is derived from an EMBL/GenBank/DDBJ whole genome shotgun (WGS) entry which is preliminary data.</text>
</comment>
<feature type="chain" id="PRO_5042004233" description="Secreted protein" evidence="1">
    <location>
        <begin position="26"/>
        <end position="239"/>
    </location>
</feature>
<evidence type="ECO:0000256" key="1">
    <source>
        <dbReference type="SAM" id="SignalP"/>
    </source>
</evidence>
<evidence type="ECO:0008006" key="4">
    <source>
        <dbReference type="Google" id="ProtNLM"/>
    </source>
</evidence>
<dbReference type="Proteomes" id="UP001215598">
    <property type="component" value="Unassembled WGS sequence"/>
</dbReference>
<feature type="signal peptide" evidence="1">
    <location>
        <begin position="1"/>
        <end position="25"/>
    </location>
</feature>
<name>A0AAD7HLE3_9AGAR</name>
<protein>
    <recommendedName>
        <fullName evidence="4">Secreted protein</fullName>
    </recommendedName>
</protein>
<evidence type="ECO:0000313" key="3">
    <source>
        <dbReference type="Proteomes" id="UP001215598"/>
    </source>
</evidence>
<gene>
    <name evidence="2" type="ORF">B0H16DRAFT_1737506</name>
</gene>
<sequence>MRGRRWLACGVRGLLPLPFILSVVASPSRRRRGDSPAQGALTPRAHELVGTRCIAPLDSDCPCVPILLFPSRRCAACPSIASHPRRRRTDAVRHFCAPCPSREVEVAANANPRGRIPILFSIHPPSRRVAVDVEVTHQGALTPPLGQWPVTLRELVVPRYRDAFLRSYPTLSFLFVLAPSRRRVVASFGPLLGMRGTGCGVWGLGLGPLPFTLSSPPVAVVMRHVPASPSVTSPRPSIA</sequence>
<reference evidence="2" key="1">
    <citation type="submission" date="2023-03" db="EMBL/GenBank/DDBJ databases">
        <title>Massive genome expansion in bonnet fungi (Mycena s.s.) driven by repeated elements and novel gene families across ecological guilds.</title>
        <authorList>
            <consortium name="Lawrence Berkeley National Laboratory"/>
            <person name="Harder C.B."/>
            <person name="Miyauchi S."/>
            <person name="Viragh M."/>
            <person name="Kuo A."/>
            <person name="Thoen E."/>
            <person name="Andreopoulos B."/>
            <person name="Lu D."/>
            <person name="Skrede I."/>
            <person name="Drula E."/>
            <person name="Henrissat B."/>
            <person name="Morin E."/>
            <person name="Kohler A."/>
            <person name="Barry K."/>
            <person name="LaButti K."/>
            <person name="Morin E."/>
            <person name="Salamov A."/>
            <person name="Lipzen A."/>
            <person name="Mereny Z."/>
            <person name="Hegedus B."/>
            <person name="Baldrian P."/>
            <person name="Stursova M."/>
            <person name="Weitz H."/>
            <person name="Taylor A."/>
            <person name="Grigoriev I.V."/>
            <person name="Nagy L.G."/>
            <person name="Martin F."/>
            <person name="Kauserud H."/>
        </authorList>
    </citation>
    <scope>NUCLEOTIDE SEQUENCE</scope>
    <source>
        <strain evidence="2">CBHHK182m</strain>
    </source>
</reference>